<organism evidence="9 10">
    <name type="scientific">Mycena rosella</name>
    <name type="common">Pink bonnet</name>
    <name type="synonym">Agaricus rosellus</name>
    <dbReference type="NCBI Taxonomy" id="1033263"/>
    <lineage>
        <taxon>Eukaryota</taxon>
        <taxon>Fungi</taxon>
        <taxon>Dikarya</taxon>
        <taxon>Basidiomycota</taxon>
        <taxon>Agaricomycotina</taxon>
        <taxon>Agaricomycetes</taxon>
        <taxon>Agaricomycetidae</taxon>
        <taxon>Agaricales</taxon>
        <taxon>Marasmiineae</taxon>
        <taxon>Mycenaceae</taxon>
        <taxon>Mycena</taxon>
    </lineage>
</organism>
<evidence type="ECO:0000313" key="10">
    <source>
        <dbReference type="Proteomes" id="UP001221757"/>
    </source>
</evidence>
<dbReference type="Pfam" id="PF13515">
    <property type="entry name" value="FUSC_2"/>
    <property type="match status" value="1"/>
</dbReference>
<gene>
    <name evidence="9" type="ORF">B0H17DRAFT_951077</name>
</gene>
<keyword evidence="2 5" id="KW-0812">Transmembrane</keyword>
<feature type="transmembrane region" description="Helical" evidence="5">
    <location>
        <begin position="266"/>
        <end position="283"/>
    </location>
</feature>
<evidence type="ECO:0000256" key="4">
    <source>
        <dbReference type="ARBA" id="ARBA00023136"/>
    </source>
</evidence>
<comment type="caution">
    <text evidence="9">The sequence shown here is derived from an EMBL/GenBank/DDBJ whole genome shotgun (WGS) entry which is preliminary data.</text>
</comment>
<keyword evidence="3 5" id="KW-1133">Transmembrane helix</keyword>
<evidence type="ECO:0000256" key="6">
    <source>
        <dbReference type="SAM" id="SignalP"/>
    </source>
</evidence>
<evidence type="ECO:0000256" key="2">
    <source>
        <dbReference type="ARBA" id="ARBA00022692"/>
    </source>
</evidence>
<evidence type="ECO:0000256" key="1">
    <source>
        <dbReference type="ARBA" id="ARBA00004141"/>
    </source>
</evidence>
<feature type="signal peptide" evidence="6">
    <location>
        <begin position="1"/>
        <end position="17"/>
    </location>
</feature>
<evidence type="ECO:0000259" key="8">
    <source>
        <dbReference type="Pfam" id="PF13515"/>
    </source>
</evidence>
<proteinExistence type="predicted"/>
<evidence type="ECO:0000313" key="9">
    <source>
        <dbReference type="EMBL" id="KAJ7666376.1"/>
    </source>
</evidence>
<evidence type="ECO:0000259" key="7">
    <source>
        <dbReference type="Pfam" id="PF10334"/>
    </source>
</evidence>
<feature type="domain" description="DUF2421" evidence="7">
    <location>
        <begin position="285"/>
        <end position="484"/>
    </location>
</feature>
<name>A0AAD7CVR2_MYCRO</name>
<dbReference type="GO" id="GO:0016020">
    <property type="term" value="C:membrane"/>
    <property type="evidence" value="ECO:0007669"/>
    <property type="project" value="UniProtKB-SubCell"/>
</dbReference>
<dbReference type="PANTHER" id="PTHR37994:SF3">
    <property type="entry name" value="ER TRANSPORTER 6TM N-TERMINAL DOMAIN-CONTAINING PROTEIN"/>
    <property type="match status" value="1"/>
</dbReference>
<sequence>MLAVAQAVLALVDAVRATSAKRSVARLWAPSGLRVVWAIVTARGDQTDGAFGEDTSAPIQIGGNDRNYREYRDVLCDFSQGAEVQRVGRDPDSRPPTNLPQKLMHGLHKIYRWTSTAEAVFTFKYVFVSIALWLPAVFKHSAHFYYAEKGIWALIMAQTTLNIYAADQIFNYATRLVGTFIGLAIGLLAWYAGNGTGNGNPYGAAVAVGVCIIPLLFVRIFAPERFLAGNILCCTTFALVVGYSWIDGHAVQFASPGIGWSVAWKRWALVVVGAAASFILMMFPPKSGRKAVRQRNAASIASLGETYASLIATWIAKPGDTPVSSARDFRTRLMALADEMHAIRDLTELAKWEGSIRGKWPAVEYARLVDVQVDMIASLAQLGSSLVHLQNEWTTFVHSSKVLNPNFISDVMAAFTLISQALRTGEPLHHVLPHSLLDRLFYHHGRADIPAGRLAGETQLDLDTIKSPGYMYHASGMIAVYQLLTVRGSVSKSWYCF</sequence>
<feature type="domain" description="Integral membrane bound transporter" evidence="8">
    <location>
        <begin position="131"/>
        <end position="279"/>
    </location>
</feature>
<keyword evidence="4 5" id="KW-0472">Membrane</keyword>
<dbReference type="Pfam" id="PF10334">
    <property type="entry name" value="BRE4"/>
    <property type="match status" value="1"/>
</dbReference>
<feature type="transmembrane region" description="Helical" evidence="5">
    <location>
        <begin position="227"/>
        <end position="246"/>
    </location>
</feature>
<comment type="subcellular location">
    <subcellularLocation>
        <location evidence="1">Membrane</location>
        <topology evidence="1">Multi-pass membrane protein</topology>
    </subcellularLocation>
</comment>
<accession>A0AAD7CVR2</accession>
<keyword evidence="10" id="KW-1185">Reference proteome</keyword>
<protein>
    <recommendedName>
        <fullName evidence="11">DUF2421 domain-containing protein</fullName>
    </recommendedName>
</protein>
<evidence type="ECO:0008006" key="11">
    <source>
        <dbReference type="Google" id="ProtNLM"/>
    </source>
</evidence>
<feature type="transmembrane region" description="Helical" evidence="5">
    <location>
        <begin position="204"/>
        <end position="222"/>
    </location>
</feature>
<dbReference type="InterPro" id="IPR018820">
    <property type="entry name" value="BRE4-related_DUF2421"/>
</dbReference>
<keyword evidence="6" id="KW-0732">Signal</keyword>
<reference evidence="9" key="1">
    <citation type="submission" date="2023-03" db="EMBL/GenBank/DDBJ databases">
        <title>Massive genome expansion in bonnet fungi (Mycena s.s.) driven by repeated elements and novel gene families across ecological guilds.</title>
        <authorList>
            <consortium name="Lawrence Berkeley National Laboratory"/>
            <person name="Harder C.B."/>
            <person name="Miyauchi S."/>
            <person name="Viragh M."/>
            <person name="Kuo A."/>
            <person name="Thoen E."/>
            <person name="Andreopoulos B."/>
            <person name="Lu D."/>
            <person name="Skrede I."/>
            <person name="Drula E."/>
            <person name="Henrissat B."/>
            <person name="Morin E."/>
            <person name="Kohler A."/>
            <person name="Barry K."/>
            <person name="LaButti K."/>
            <person name="Morin E."/>
            <person name="Salamov A."/>
            <person name="Lipzen A."/>
            <person name="Mereny Z."/>
            <person name="Hegedus B."/>
            <person name="Baldrian P."/>
            <person name="Stursova M."/>
            <person name="Weitz H."/>
            <person name="Taylor A."/>
            <person name="Grigoriev I.V."/>
            <person name="Nagy L.G."/>
            <person name="Martin F."/>
            <person name="Kauserud H."/>
        </authorList>
    </citation>
    <scope>NUCLEOTIDE SEQUENCE</scope>
    <source>
        <strain evidence="9">CBHHK067</strain>
    </source>
</reference>
<dbReference type="EMBL" id="JARKIE010000210">
    <property type="protein sequence ID" value="KAJ7666376.1"/>
    <property type="molecule type" value="Genomic_DNA"/>
</dbReference>
<feature type="transmembrane region" description="Helical" evidence="5">
    <location>
        <begin position="119"/>
        <end position="138"/>
    </location>
</feature>
<feature type="transmembrane region" description="Helical" evidence="5">
    <location>
        <begin position="172"/>
        <end position="192"/>
    </location>
</feature>
<dbReference type="Proteomes" id="UP001221757">
    <property type="component" value="Unassembled WGS sequence"/>
</dbReference>
<evidence type="ECO:0000256" key="3">
    <source>
        <dbReference type="ARBA" id="ARBA00022989"/>
    </source>
</evidence>
<dbReference type="AlphaFoldDB" id="A0AAD7CVR2"/>
<evidence type="ECO:0000256" key="5">
    <source>
        <dbReference type="SAM" id="Phobius"/>
    </source>
</evidence>
<dbReference type="InterPro" id="IPR049453">
    <property type="entry name" value="Memb_transporter_dom"/>
</dbReference>
<dbReference type="PANTHER" id="PTHR37994">
    <property type="entry name" value="ARAE_2_N DOMAIN-CONTAINING PROTEIN-RELATED"/>
    <property type="match status" value="1"/>
</dbReference>
<feature type="chain" id="PRO_5041951629" description="DUF2421 domain-containing protein" evidence="6">
    <location>
        <begin position="18"/>
        <end position="497"/>
    </location>
</feature>